<sequence length="593" mass="65801">MAKSGMRHYGVVLCTLLALISSVVAQAGMGSSAGIGEDSVSGLVSPANITSGERIDLEGHLELLEDPDGTLEFEQVQSLDYAGKFESLNGKSSNFGFSTSAWWARFTLANPSDQSREVIVRQDYPLIDWFDAWYVDESGLQQHLATGDLRAFDTRPVEHRLFLIPMQLPPNSERTVYVRFESQGAINIGLFAHAPVDFLNMAVREYLALGIYYGGFLVLLIYNLFMYLMVRERAFSYYLIYLASYGLYMSIHNGISFQFLAPAYPFLVNKALLVLLGISLFGGTLFSRTILNSSEISPRGDAVAYFLQMASLISAVAAPFVSYHFMIIVLSVLTVAICVHMVILGLLALARGTGTARYYMIAFSALLLSVYVYMAKTFGLLPHNFFTQNAFQIGSLIEMVLLSLAVASRLNELKAESFTDALTQLYNRRYFNDQMAIEFARALQNQQDLALIVVDIDNFKQFNDTHGHAKGDAALKTVAGILKANVRKPNTVCRYGGEEFVIILPEINEREAVFVAERIRSAVERETAQGFGLTASFGVASLHVERFESAEALFVAADHALYRAKESGRNQVTSYHQKDDTPVRDQRSLPDSA</sequence>
<feature type="region of interest" description="Disordered" evidence="4">
    <location>
        <begin position="568"/>
        <end position="593"/>
    </location>
</feature>
<feature type="transmembrane region" description="Helical" evidence="5">
    <location>
        <begin position="327"/>
        <end position="349"/>
    </location>
</feature>
<comment type="cofactor">
    <cofactor evidence="1">
        <name>Mg(2+)</name>
        <dbReference type="ChEBI" id="CHEBI:18420"/>
    </cofactor>
</comment>
<keyword evidence="5" id="KW-0472">Membrane</keyword>
<feature type="transmembrane region" description="Helical" evidence="5">
    <location>
        <begin position="356"/>
        <end position="374"/>
    </location>
</feature>
<reference evidence="9" key="1">
    <citation type="submission" date="2016-10" db="EMBL/GenBank/DDBJ databases">
        <authorList>
            <person name="Varghese N."/>
            <person name="Submissions S."/>
        </authorList>
    </citation>
    <scope>NUCLEOTIDE SEQUENCE [LARGE SCALE GENOMIC DNA]</scope>
    <source>
        <strain evidence="9">CGMCC 1.7061</strain>
    </source>
</reference>
<accession>A0A1I4RZB9</accession>
<evidence type="ECO:0000256" key="6">
    <source>
        <dbReference type="SAM" id="SignalP"/>
    </source>
</evidence>
<dbReference type="InterPro" id="IPR050469">
    <property type="entry name" value="Diguanylate_Cyclase"/>
</dbReference>
<dbReference type="SMART" id="SM00267">
    <property type="entry name" value="GGDEF"/>
    <property type="match status" value="1"/>
</dbReference>
<dbReference type="GO" id="GO:1902201">
    <property type="term" value="P:negative regulation of bacterial-type flagellum-dependent cell motility"/>
    <property type="evidence" value="ECO:0007669"/>
    <property type="project" value="TreeGrafter"/>
</dbReference>
<dbReference type="EC" id="2.7.7.65" evidence="2"/>
<keyword evidence="5" id="KW-1133">Transmembrane helix</keyword>
<feature type="compositionally biased region" description="Basic and acidic residues" evidence="4">
    <location>
        <begin position="576"/>
        <end position="593"/>
    </location>
</feature>
<dbReference type="Pfam" id="PF07695">
    <property type="entry name" value="7TMR-DISM_7TM"/>
    <property type="match status" value="1"/>
</dbReference>
<feature type="transmembrane region" description="Helical" evidence="5">
    <location>
        <begin position="235"/>
        <end position="251"/>
    </location>
</feature>
<comment type="catalytic activity">
    <reaction evidence="3">
        <text>2 GTP = 3',3'-c-di-GMP + 2 diphosphate</text>
        <dbReference type="Rhea" id="RHEA:24898"/>
        <dbReference type="ChEBI" id="CHEBI:33019"/>
        <dbReference type="ChEBI" id="CHEBI:37565"/>
        <dbReference type="ChEBI" id="CHEBI:58805"/>
        <dbReference type="EC" id="2.7.7.65"/>
    </reaction>
</comment>
<feature type="transmembrane region" description="Helical" evidence="5">
    <location>
        <begin position="303"/>
        <end position="321"/>
    </location>
</feature>
<protein>
    <recommendedName>
        <fullName evidence="2">diguanylate cyclase</fullName>
        <ecNumber evidence="2">2.7.7.65</ecNumber>
    </recommendedName>
</protein>
<dbReference type="PANTHER" id="PTHR45138">
    <property type="entry name" value="REGULATORY COMPONENTS OF SENSORY TRANSDUCTION SYSTEM"/>
    <property type="match status" value="1"/>
</dbReference>
<keyword evidence="6" id="KW-0732">Signal</keyword>
<dbReference type="Gene3D" id="2.60.40.2380">
    <property type="match status" value="1"/>
</dbReference>
<dbReference type="FunFam" id="3.30.70.270:FF:000001">
    <property type="entry name" value="Diguanylate cyclase domain protein"/>
    <property type="match status" value="1"/>
</dbReference>
<dbReference type="InterPro" id="IPR029787">
    <property type="entry name" value="Nucleotide_cyclase"/>
</dbReference>
<dbReference type="Proteomes" id="UP000198519">
    <property type="component" value="Unassembled WGS sequence"/>
</dbReference>
<evidence type="ECO:0000313" key="8">
    <source>
        <dbReference type="EMBL" id="SFM57565.1"/>
    </source>
</evidence>
<dbReference type="CDD" id="cd01949">
    <property type="entry name" value="GGDEF"/>
    <property type="match status" value="1"/>
</dbReference>
<feature type="signal peptide" evidence="6">
    <location>
        <begin position="1"/>
        <end position="27"/>
    </location>
</feature>
<dbReference type="Gene3D" id="3.30.70.270">
    <property type="match status" value="1"/>
</dbReference>
<organism evidence="8 9">
    <name type="scientific">Marinobacter zhejiangensis</name>
    <dbReference type="NCBI Taxonomy" id="488535"/>
    <lineage>
        <taxon>Bacteria</taxon>
        <taxon>Pseudomonadati</taxon>
        <taxon>Pseudomonadota</taxon>
        <taxon>Gammaproteobacteria</taxon>
        <taxon>Pseudomonadales</taxon>
        <taxon>Marinobacteraceae</taxon>
        <taxon>Marinobacter</taxon>
    </lineage>
</organism>
<evidence type="ECO:0000259" key="7">
    <source>
        <dbReference type="PROSITE" id="PS50887"/>
    </source>
</evidence>
<dbReference type="PANTHER" id="PTHR45138:SF9">
    <property type="entry name" value="DIGUANYLATE CYCLASE DGCM-RELATED"/>
    <property type="match status" value="1"/>
</dbReference>
<dbReference type="NCBIfam" id="TIGR00254">
    <property type="entry name" value="GGDEF"/>
    <property type="match status" value="1"/>
</dbReference>
<dbReference type="Pfam" id="PF07696">
    <property type="entry name" value="7TMR-DISMED2"/>
    <property type="match status" value="1"/>
</dbReference>
<feature type="chain" id="PRO_5011464734" description="diguanylate cyclase" evidence="6">
    <location>
        <begin position="28"/>
        <end position="593"/>
    </location>
</feature>
<dbReference type="GO" id="GO:0052621">
    <property type="term" value="F:diguanylate cyclase activity"/>
    <property type="evidence" value="ECO:0007669"/>
    <property type="project" value="UniProtKB-EC"/>
</dbReference>
<evidence type="ECO:0000256" key="1">
    <source>
        <dbReference type="ARBA" id="ARBA00001946"/>
    </source>
</evidence>
<evidence type="ECO:0000256" key="4">
    <source>
        <dbReference type="SAM" id="MobiDB-lite"/>
    </source>
</evidence>
<dbReference type="AlphaFoldDB" id="A0A1I4RZB9"/>
<feature type="transmembrane region" description="Helical" evidence="5">
    <location>
        <begin position="206"/>
        <end position="228"/>
    </location>
</feature>
<dbReference type="InterPro" id="IPR011623">
    <property type="entry name" value="7TMR_DISM_rcpt_extracell_dom1"/>
</dbReference>
<evidence type="ECO:0000256" key="5">
    <source>
        <dbReference type="SAM" id="Phobius"/>
    </source>
</evidence>
<dbReference type="PROSITE" id="PS50887">
    <property type="entry name" value="GGDEF"/>
    <property type="match status" value="1"/>
</dbReference>
<evidence type="ECO:0000313" key="9">
    <source>
        <dbReference type="Proteomes" id="UP000198519"/>
    </source>
</evidence>
<dbReference type="InterPro" id="IPR043128">
    <property type="entry name" value="Rev_trsase/Diguanyl_cyclase"/>
</dbReference>
<proteinExistence type="predicted"/>
<name>A0A1I4RZB9_9GAMM</name>
<keyword evidence="9" id="KW-1185">Reference proteome</keyword>
<dbReference type="InterPro" id="IPR011622">
    <property type="entry name" value="7TMR_DISM_rcpt_extracell_dom2"/>
</dbReference>
<dbReference type="EMBL" id="FOUE01000004">
    <property type="protein sequence ID" value="SFM57565.1"/>
    <property type="molecule type" value="Genomic_DNA"/>
</dbReference>
<dbReference type="InterPro" id="IPR000160">
    <property type="entry name" value="GGDEF_dom"/>
</dbReference>
<dbReference type="SUPFAM" id="SSF55073">
    <property type="entry name" value="Nucleotide cyclase"/>
    <property type="match status" value="1"/>
</dbReference>
<evidence type="ECO:0000256" key="3">
    <source>
        <dbReference type="ARBA" id="ARBA00034247"/>
    </source>
</evidence>
<dbReference type="GO" id="GO:0005886">
    <property type="term" value="C:plasma membrane"/>
    <property type="evidence" value="ECO:0007669"/>
    <property type="project" value="TreeGrafter"/>
</dbReference>
<keyword evidence="5" id="KW-0812">Transmembrane</keyword>
<feature type="domain" description="GGDEF" evidence="7">
    <location>
        <begin position="447"/>
        <end position="577"/>
    </location>
</feature>
<evidence type="ECO:0000256" key="2">
    <source>
        <dbReference type="ARBA" id="ARBA00012528"/>
    </source>
</evidence>
<dbReference type="GO" id="GO:0043709">
    <property type="term" value="P:cell adhesion involved in single-species biofilm formation"/>
    <property type="evidence" value="ECO:0007669"/>
    <property type="project" value="TreeGrafter"/>
</dbReference>
<dbReference type="Pfam" id="PF00990">
    <property type="entry name" value="GGDEF"/>
    <property type="match status" value="1"/>
</dbReference>
<feature type="transmembrane region" description="Helical" evidence="5">
    <location>
        <begin position="271"/>
        <end position="291"/>
    </location>
</feature>
<dbReference type="STRING" id="488535.SAMN04487963_3042"/>
<gene>
    <name evidence="8" type="ORF">SAMN04487963_3042</name>
</gene>